<sequence>MELGSIVEFLENKSILVTGATSFLAENTNIWIFCGEDTQDSTKREEAFSSSKSSRYQVSHPTPS</sequence>
<dbReference type="Proteomes" id="UP000288805">
    <property type="component" value="Unassembled WGS sequence"/>
</dbReference>
<feature type="compositionally biased region" description="Polar residues" evidence="1">
    <location>
        <begin position="48"/>
        <end position="64"/>
    </location>
</feature>
<organism evidence="2 3">
    <name type="scientific">Vitis vinifera</name>
    <name type="common">Grape</name>
    <dbReference type="NCBI Taxonomy" id="29760"/>
    <lineage>
        <taxon>Eukaryota</taxon>
        <taxon>Viridiplantae</taxon>
        <taxon>Streptophyta</taxon>
        <taxon>Embryophyta</taxon>
        <taxon>Tracheophyta</taxon>
        <taxon>Spermatophyta</taxon>
        <taxon>Magnoliopsida</taxon>
        <taxon>eudicotyledons</taxon>
        <taxon>Gunneridae</taxon>
        <taxon>Pentapetalae</taxon>
        <taxon>rosids</taxon>
        <taxon>Vitales</taxon>
        <taxon>Vitaceae</taxon>
        <taxon>Viteae</taxon>
        <taxon>Vitis</taxon>
    </lineage>
</organism>
<proteinExistence type="predicted"/>
<comment type="caution">
    <text evidence="2">The sequence shown here is derived from an EMBL/GenBank/DDBJ whole genome shotgun (WGS) entry which is preliminary data.</text>
</comment>
<dbReference type="AlphaFoldDB" id="A0A438F2T4"/>
<reference evidence="2 3" key="1">
    <citation type="journal article" date="2018" name="PLoS Genet.">
        <title>Population sequencing reveals clonal diversity and ancestral inbreeding in the grapevine cultivar Chardonnay.</title>
        <authorList>
            <person name="Roach M.J."/>
            <person name="Johnson D.L."/>
            <person name="Bohlmann J."/>
            <person name="van Vuuren H.J."/>
            <person name="Jones S.J."/>
            <person name="Pretorius I.S."/>
            <person name="Schmidt S.A."/>
            <person name="Borneman A.R."/>
        </authorList>
    </citation>
    <scope>NUCLEOTIDE SEQUENCE [LARGE SCALE GENOMIC DNA]</scope>
    <source>
        <strain evidence="3">cv. Chardonnay</strain>
        <tissue evidence="2">Leaf</tissue>
    </source>
</reference>
<accession>A0A438F2T4</accession>
<evidence type="ECO:0000313" key="3">
    <source>
        <dbReference type="Proteomes" id="UP000288805"/>
    </source>
</evidence>
<name>A0A438F2T4_VITVI</name>
<protein>
    <submittedName>
        <fullName evidence="2">Uncharacterized protein</fullName>
    </submittedName>
</protein>
<gene>
    <name evidence="2" type="ORF">CK203_068484</name>
</gene>
<evidence type="ECO:0000256" key="1">
    <source>
        <dbReference type="SAM" id="MobiDB-lite"/>
    </source>
</evidence>
<evidence type="ECO:0000313" key="2">
    <source>
        <dbReference type="EMBL" id="RVW54327.1"/>
    </source>
</evidence>
<feature type="region of interest" description="Disordered" evidence="1">
    <location>
        <begin position="39"/>
        <end position="64"/>
    </location>
</feature>
<dbReference type="EMBL" id="QGNW01001128">
    <property type="protein sequence ID" value="RVW54327.1"/>
    <property type="molecule type" value="Genomic_DNA"/>
</dbReference>